<dbReference type="PATRIC" id="fig|1125411.7.peg.765"/>
<keyword evidence="10" id="KW-1185">Reference proteome</keyword>
<dbReference type="InterPro" id="IPR050710">
    <property type="entry name" value="Band7/mec-2_domain"/>
</dbReference>
<dbReference type="KEGG" id="tsn:W908_03915"/>
<dbReference type="SUPFAM" id="SSF117892">
    <property type="entry name" value="Band 7/SPFH domain"/>
    <property type="match status" value="1"/>
</dbReference>
<feature type="compositionally biased region" description="Polar residues" evidence="7">
    <location>
        <begin position="1"/>
        <end position="20"/>
    </location>
</feature>
<dbReference type="CDD" id="cd03404">
    <property type="entry name" value="SPFH_HflK"/>
    <property type="match status" value="1"/>
</dbReference>
<evidence type="ECO:0000313" key="10">
    <source>
        <dbReference type="Proteomes" id="UP000068905"/>
    </source>
</evidence>
<dbReference type="Pfam" id="PF12221">
    <property type="entry name" value="HflK_N"/>
    <property type="match status" value="1"/>
</dbReference>
<dbReference type="OrthoDB" id="9779595at2"/>
<comment type="subunit">
    <text evidence="6">HflC and HflK may interact to form a multimeric complex.</text>
</comment>
<organism evidence="9 10">
    <name type="scientific">Candidatus Pseudothioglobus singularis PS1</name>
    <dbReference type="NCBI Taxonomy" id="1125411"/>
    <lineage>
        <taxon>Bacteria</taxon>
        <taxon>Pseudomonadati</taxon>
        <taxon>Pseudomonadota</taxon>
        <taxon>Gammaproteobacteria</taxon>
        <taxon>Candidatus Pseudothioglobaceae</taxon>
        <taxon>Candidatus Pseudothioglobus</taxon>
    </lineage>
</organism>
<dbReference type="Pfam" id="PF01145">
    <property type="entry name" value="Band_7"/>
    <property type="match status" value="1"/>
</dbReference>
<feature type="region of interest" description="Disordered" evidence="7">
    <location>
        <begin position="355"/>
        <end position="389"/>
    </location>
</feature>
<dbReference type="STRING" id="1125411.W908_03915"/>
<comment type="similarity">
    <text evidence="2 6">Belongs to the band 7/mec-2 family. HflK subfamily.</text>
</comment>
<evidence type="ECO:0000256" key="4">
    <source>
        <dbReference type="ARBA" id="ARBA00022989"/>
    </source>
</evidence>
<evidence type="ECO:0000256" key="2">
    <source>
        <dbReference type="ARBA" id="ARBA00006971"/>
    </source>
</evidence>
<dbReference type="InterPro" id="IPR020980">
    <property type="entry name" value="Membrane_HflK_N"/>
</dbReference>
<dbReference type="RefSeq" id="WP_053820011.1">
    <property type="nucleotide sequence ID" value="NZ_CP006911.1"/>
</dbReference>
<protein>
    <recommendedName>
        <fullName evidence="6">Protein HflK</fullName>
    </recommendedName>
</protein>
<comment type="function">
    <text evidence="6">HflC and HflK could encode or regulate a protease.</text>
</comment>
<dbReference type="InterPro" id="IPR001107">
    <property type="entry name" value="Band_7"/>
</dbReference>
<dbReference type="PANTHER" id="PTHR43327:SF2">
    <property type="entry name" value="MODULATOR OF FTSH PROTEASE HFLK"/>
    <property type="match status" value="1"/>
</dbReference>
<dbReference type="NCBIfam" id="TIGR01933">
    <property type="entry name" value="hflK"/>
    <property type="match status" value="1"/>
</dbReference>
<evidence type="ECO:0000256" key="6">
    <source>
        <dbReference type="RuleBase" id="RU364113"/>
    </source>
</evidence>
<sequence>MNNNKKGASMAWNDNNNQTPPELDEVIKDFKNKFNSAFGGKSSGSSSGNSGASKAAKGSFKYIIILAFILWMATGIYIVDPAERGVVLRFGAFQTSATQGPHWHIPYPVESVYKINVEQIRSAEIGFRNVQNSYSGGVSSESLMLTKDENMVDVKLAVQYKVADAQAFLFNVFQPELTLSHVVQSVIRQVVGDNTMDYVLTTGREQVAQEVKVASQALLNEYNTGLMITAVTMQDAQPPIQLKAAFDDVVKAREDEQRYINEARAYANDIVPKARGASQRLLAEAEAYKSEVVSKSEGEAYRFNQILTEYTKAPDVTRERLYRETLEDVFSSTNKVIVDSSSNSMMYLPIDKLINSSRTPKSSSTGNSFQQTPSGSSNDQGVLRSRENR</sequence>
<feature type="domain" description="Band 7" evidence="8">
    <location>
        <begin position="74"/>
        <end position="250"/>
    </location>
</feature>
<proteinExistence type="inferred from homology"/>
<dbReference type="PANTHER" id="PTHR43327">
    <property type="entry name" value="STOMATIN-LIKE PROTEIN 2, MITOCHONDRIAL"/>
    <property type="match status" value="1"/>
</dbReference>
<comment type="subcellular location">
    <subcellularLocation>
        <location evidence="1">Membrane</location>
        <topology evidence="1">Single-pass membrane protein</topology>
    </subcellularLocation>
</comment>
<keyword evidence="3 6" id="KW-0812">Transmembrane</keyword>
<feature type="region of interest" description="Disordered" evidence="7">
    <location>
        <begin position="1"/>
        <end position="23"/>
    </location>
</feature>
<dbReference type="Proteomes" id="UP000068905">
    <property type="component" value="Chromosome"/>
</dbReference>
<evidence type="ECO:0000256" key="7">
    <source>
        <dbReference type="SAM" id="MobiDB-lite"/>
    </source>
</evidence>
<gene>
    <name evidence="9" type="ORF">W908_03915</name>
</gene>
<feature type="transmembrane region" description="Helical" evidence="6">
    <location>
        <begin position="60"/>
        <end position="79"/>
    </location>
</feature>
<name>A0A0M4L3Z2_9GAMM</name>
<evidence type="ECO:0000259" key="8">
    <source>
        <dbReference type="SMART" id="SM00244"/>
    </source>
</evidence>
<reference evidence="9 10" key="1">
    <citation type="journal article" date="2015" name="Genome Announc.">
        <title>Genome Sequence of 'Candidatus Thioglobus singularis' Strain PS1, a Mixotroph from the SUP05 Clade of Marine Gammaproteobacteria.</title>
        <authorList>
            <person name="Marshall K.T."/>
            <person name="Morris R.M."/>
        </authorList>
    </citation>
    <scope>NUCLEOTIDE SEQUENCE [LARGE SCALE GENOMIC DNA]</scope>
    <source>
        <strain evidence="9 10">PS1</strain>
    </source>
</reference>
<dbReference type="EMBL" id="CP006911">
    <property type="protein sequence ID" value="ALE01796.1"/>
    <property type="molecule type" value="Genomic_DNA"/>
</dbReference>
<dbReference type="SMART" id="SM00244">
    <property type="entry name" value="PHB"/>
    <property type="match status" value="1"/>
</dbReference>
<evidence type="ECO:0000256" key="5">
    <source>
        <dbReference type="ARBA" id="ARBA00023136"/>
    </source>
</evidence>
<keyword evidence="5 6" id="KW-0472">Membrane</keyword>
<evidence type="ECO:0000313" key="9">
    <source>
        <dbReference type="EMBL" id="ALE01796.1"/>
    </source>
</evidence>
<keyword evidence="4 6" id="KW-1133">Transmembrane helix</keyword>
<dbReference type="GO" id="GO:0016020">
    <property type="term" value="C:membrane"/>
    <property type="evidence" value="ECO:0007669"/>
    <property type="project" value="UniProtKB-SubCell"/>
</dbReference>
<feature type="compositionally biased region" description="Polar residues" evidence="7">
    <location>
        <begin position="355"/>
        <end position="380"/>
    </location>
</feature>
<evidence type="ECO:0000256" key="1">
    <source>
        <dbReference type="ARBA" id="ARBA00004167"/>
    </source>
</evidence>
<accession>A0A0M4L3Z2</accession>
<evidence type="ECO:0000256" key="3">
    <source>
        <dbReference type="ARBA" id="ARBA00022692"/>
    </source>
</evidence>
<dbReference type="Gene3D" id="3.30.479.30">
    <property type="entry name" value="Band 7 domain"/>
    <property type="match status" value="1"/>
</dbReference>
<dbReference type="InterPro" id="IPR010201">
    <property type="entry name" value="HflK"/>
</dbReference>
<dbReference type="InterPro" id="IPR036013">
    <property type="entry name" value="Band_7/SPFH_dom_sf"/>
</dbReference>
<dbReference type="AlphaFoldDB" id="A0A0M4L3Z2"/>